<dbReference type="OrthoDB" id="9792760at2"/>
<dbReference type="Pfam" id="PF07681">
    <property type="entry name" value="DoxX"/>
    <property type="match status" value="1"/>
</dbReference>
<accession>A8FV87</accession>
<dbReference type="InterPro" id="IPR051907">
    <property type="entry name" value="DoxX-like_oxidoreductase"/>
</dbReference>
<protein>
    <submittedName>
        <fullName evidence="8">Transporter</fullName>
    </submittedName>
</protein>
<dbReference type="AlphaFoldDB" id="A8FV87"/>
<dbReference type="eggNOG" id="COG2259">
    <property type="taxonomic scope" value="Bacteria"/>
</dbReference>
<gene>
    <name evidence="8" type="ordered locus">Ssed_2151</name>
</gene>
<dbReference type="InterPro" id="IPR032808">
    <property type="entry name" value="DoxX"/>
</dbReference>
<feature type="transmembrane region" description="Helical" evidence="7">
    <location>
        <begin position="6"/>
        <end position="25"/>
    </location>
</feature>
<organism evidence="8 9">
    <name type="scientific">Shewanella sediminis (strain HAW-EB3)</name>
    <dbReference type="NCBI Taxonomy" id="425104"/>
    <lineage>
        <taxon>Bacteria</taxon>
        <taxon>Pseudomonadati</taxon>
        <taxon>Pseudomonadota</taxon>
        <taxon>Gammaproteobacteria</taxon>
        <taxon>Alteromonadales</taxon>
        <taxon>Shewanellaceae</taxon>
        <taxon>Shewanella</taxon>
    </lineage>
</organism>
<evidence type="ECO:0000313" key="8">
    <source>
        <dbReference type="EMBL" id="ABV36760.1"/>
    </source>
</evidence>
<comment type="similarity">
    <text evidence="2">Belongs to the DoxX family.</text>
</comment>
<dbReference type="RefSeq" id="WP_012142495.1">
    <property type="nucleotide sequence ID" value="NC_009831.1"/>
</dbReference>
<dbReference type="PANTHER" id="PTHR33452">
    <property type="entry name" value="OXIDOREDUCTASE CATD-RELATED"/>
    <property type="match status" value="1"/>
</dbReference>
<evidence type="ECO:0000256" key="5">
    <source>
        <dbReference type="ARBA" id="ARBA00022989"/>
    </source>
</evidence>
<evidence type="ECO:0000256" key="3">
    <source>
        <dbReference type="ARBA" id="ARBA00022475"/>
    </source>
</evidence>
<feature type="transmembrane region" description="Helical" evidence="7">
    <location>
        <begin position="102"/>
        <end position="122"/>
    </location>
</feature>
<evidence type="ECO:0000256" key="2">
    <source>
        <dbReference type="ARBA" id="ARBA00006679"/>
    </source>
</evidence>
<evidence type="ECO:0000313" key="9">
    <source>
        <dbReference type="Proteomes" id="UP000002015"/>
    </source>
</evidence>
<evidence type="ECO:0000256" key="1">
    <source>
        <dbReference type="ARBA" id="ARBA00004651"/>
    </source>
</evidence>
<dbReference type="KEGG" id="sse:Ssed_2151"/>
<evidence type="ECO:0000256" key="7">
    <source>
        <dbReference type="SAM" id="Phobius"/>
    </source>
</evidence>
<dbReference type="EMBL" id="CP000821">
    <property type="protein sequence ID" value="ABV36760.1"/>
    <property type="molecule type" value="Genomic_DNA"/>
</dbReference>
<feature type="transmembrane region" description="Helical" evidence="7">
    <location>
        <begin position="70"/>
        <end position="90"/>
    </location>
</feature>
<comment type="subcellular location">
    <subcellularLocation>
        <location evidence="1">Cell membrane</location>
        <topology evidence="1">Multi-pass membrane protein</topology>
    </subcellularLocation>
</comment>
<dbReference type="PANTHER" id="PTHR33452:SF1">
    <property type="entry name" value="INNER MEMBRANE PROTEIN YPHA-RELATED"/>
    <property type="match status" value="1"/>
</dbReference>
<dbReference type="HOGENOM" id="CLU_058421_8_3_6"/>
<keyword evidence="6 7" id="KW-0472">Membrane</keyword>
<keyword evidence="3" id="KW-1003">Cell membrane</keyword>
<reference evidence="8 9" key="1">
    <citation type="submission" date="2007-08" db="EMBL/GenBank/DDBJ databases">
        <title>Complete sequence of Shewanella sediminis HAW-EB3.</title>
        <authorList>
            <consortium name="US DOE Joint Genome Institute"/>
            <person name="Copeland A."/>
            <person name="Lucas S."/>
            <person name="Lapidus A."/>
            <person name="Barry K."/>
            <person name="Glavina del Rio T."/>
            <person name="Dalin E."/>
            <person name="Tice H."/>
            <person name="Pitluck S."/>
            <person name="Chertkov O."/>
            <person name="Brettin T."/>
            <person name="Bruce D."/>
            <person name="Detter J.C."/>
            <person name="Han C."/>
            <person name="Schmutz J."/>
            <person name="Larimer F."/>
            <person name="Land M."/>
            <person name="Hauser L."/>
            <person name="Kyrpides N."/>
            <person name="Kim E."/>
            <person name="Zhao J.-S."/>
            <person name="Richardson P."/>
        </authorList>
    </citation>
    <scope>NUCLEOTIDE SEQUENCE [LARGE SCALE GENOMIC DNA]</scope>
    <source>
        <strain evidence="8 9">HAW-EB3</strain>
    </source>
</reference>
<dbReference type="GO" id="GO:0005886">
    <property type="term" value="C:plasma membrane"/>
    <property type="evidence" value="ECO:0007669"/>
    <property type="project" value="UniProtKB-SubCell"/>
</dbReference>
<keyword evidence="5 7" id="KW-1133">Transmembrane helix</keyword>
<dbReference type="Proteomes" id="UP000002015">
    <property type="component" value="Chromosome"/>
</dbReference>
<dbReference type="STRING" id="425104.Ssed_2151"/>
<evidence type="ECO:0000256" key="4">
    <source>
        <dbReference type="ARBA" id="ARBA00022692"/>
    </source>
</evidence>
<name>A8FV87_SHESH</name>
<keyword evidence="9" id="KW-1185">Reference proteome</keyword>
<evidence type="ECO:0000256" key="6">
    <source>
        <dbReference type="ARBA" id="ARBA00023136"/>
    </source>
</evidence>
<sequence length="132" mass="14233">MNTLQVFAAPLGRFLIAIIFFLSGVTKVTQYAGTQGYMESMGVPGALLPLVILTEVIGGVAIIIGWKTRYAAIALAGFSVLATVFFHNDFSVQAEMISFMKNLAIAGGFLMIFANGPGSYALDNRLKKKYNE</sequence>
<keyword evidence="4 7" id="KW-0812">Transmembrane</keyword>
<feature type="transmembrane region" description="Helical" evidence="7">
    <location>
        <begin position="46"/>
        <end position="64"/>
    </location>
</feature>
<proteinExistence type="inferred from homology"/>